<feature type="binding site" evidence="5">
    <location>
        <position position="75"/>
    </location>
    <ligand>
        <name>isopentenyl diphosphate</name>
        <dbReference type="ChEBI" id="CHEBI:128769"/>
    </ligand>
</feature>
<evidence type="ECO:0000256" key="4">
    <source>
        <dbReference type="ARBA" id="ARBA00023014"/>
    </source>
</evidence>
<accession>A0A7C5V580</accession>
<feature type="domain" description="S1 motif" evidence="6">
    <location>
        <begin position="305"/>
        <end position="374"/>
    </location>
</feature>
<feature type="binding site" evidence="5">
    <location>
        <position position="222"/>
    </location>
    <ligand>
        <name>isopentenyl diphosphate</name>
        <dbReference type="ChEBI" id="CHEBI:128769"/>
    </ligand>
</feature>
<feature type="binding site" evidence="5">
    <location>
        <position position="266"/>
    </location>
    <ligand>
        <name>(2E)-4-hydroxy-3-methylbut-2-enyl diphosphate</name>
        <dbReference type="ChEBI" id="CHEBI:128753"/>
    </ligand>
</feature>
<dbReference type="GO" id="GO:0051539">
    <property type="term" value="F:4 iron, 4 sulfur cluster binding"/>
    <property type="evidence" value="ECO:0007669"/>
    <property type="project" value="UniProtKB-UniRule"/>
</dbReference>
<keyword evidence="3 5" id="KW-0408">Iron</keyword>
<feature type="binding site" evidence="5">
    <location>
        <position position="42"/>
    </location>
    <ligand>
        <name>isopentenyl diphosphate</name>
        <dbReference type="ChEBI" id="CHEBI:128769"/>
    </ligand>
</feature>
<dbReference type="SMART" id="SM00316">
    <property type="entry name" value="S1"/>
    <property type="match status" value="4"/>
</dbReference>
<dbReference type="PRINTS" id="PR00681">
    <property type="entry name" value="RIBOSOMALS1"/>
</dbReference>
<feature type="binding site" evidence="5">
    <location>
        <position position="222"/>
    </location>
    <ligand>
        <name>(2E)-4-hydroxy-3-methylbut-2-enyl diphosphate</name>
        <dbReference type="ChEBI" id="CHEBI:128753"/>
    </ligand>
</feature>
<feature type="binding site" evidence="5">
    <location>
        <position position="125"/>
    </location>
    <ligand>
        <name>(2E)-4-hydroxy-3-methylbut-2-enyl diphosphate</name>
        <dbReference type="ChEBI" id="CHEBI:128753"/>
    </ligand>
</feature>
<evidence type="ECO:0000313" key="7">
    <source>
        <dbReference type="EMBL" id="HHS01502.1"/>
    </source>
</evidence>
<comment type="cofactor">
    <cofactor evidence="5">
        <name>[4Fe-4S] cluster</name>
        <dbReference type="ChEBI" id="CHEBI:49883"/>
    </cofactor>
    <text evidence="5">Binds 1 [4Fe-4S] cluster per subunit.</text>
</comment>
<reference evidence="7" key="1">
    <citation type="journal article" date="2020" name="mSystems">
        <title>Genome- and Community-Level Interaction Insights into Carbon Utilization and Element Cycling Functions of Hydrothermarchaeota in Hydrothermal Sediment.</title>
        <authorList>
            <person name="Zhou Z."/>
            <person name="Liu Y."/>
            <person name="Xu W."/>
            <person name="Pan J."/>
            <person name="Luo Z.H."/>
            <person name="Li M."/>
        </authorList>
    </citation>
    <scope>NUCLEOTIDE SEQUENCE [LARGE SCALE GENOMIC DNA]</scope>
    <source>
        <strain evidence="7">SpSt-102</strain>
    </source>
</reference>
<keyword evidence="1 5" id="KW-0004">4Fe-4S</keyword>
<feature type="binding site" evidence="5">
    <location>
        <position position="75"/>
    </location>
    <ligand>
        <name>dimethylallyl diphosphate</name>
        <dbReference type="ChEBI" id="CHEBI:57623"/>
    </ligand>
</feature>
<dbReference type="UniPathway" id="UPA00056">
    <property type="reaction ID" value="UER00097"/>
</dbReference>
<dbReference type="GO" id="GO:0019288">
    <property type="term" value="P:isopentenyl diphosphate biosynthetic process, methylerythritol 4-phosphate pathway"/>
    <property type="evidence" value="ECO:0007669"/>
    <property type="project" value="UniProtKB-UniRule"/>
</dbReference>
<comment type="caution">
    <text evidence="7">The sequence shown here is derived from an EMBL/GenBank/DDBJ whole genome shotgun (WGS) entry which is preliminary data.</text>
</comment>
<comment type="pathway">
    <text evidence="5">Isoprenoid biosynthesis; dimethylallyl diphosphate biosynthesis; dimethylallyl diphosphate from (2E)-4-hydroxy-3-methylbutenyl diphosphate: step 1/1.</text>
</comment>
<feature type="binding site" evidence="5">
    <location>
        <position position="224"/>
    </location>
    <ligand>
        <name>isopentenyl diphosphate</name>
        <dbReference type="ChEBI" id="CHEBI:128769"/>
    </ligand>
</feature>
<dbReference type="InterPro" id="IPR003451">
    <property type="entry name" value="LytB/IspH"/>
</dbReference>
<dbReference type="Gene3D" id="3.40.50.11270">
    <property type="match status" value="1"/>
</dbReference>
<keyword evidence="2 5" id="KW-0479">Metal-binding</keyword>
<proteinExistence type="inferred from homology"/>
<feature type="binding site" evidence="5">
    <location>
        <position position="97"/>
    </location>
    <ligand>
        <name>[4Fe-4S] cluster</name>
        <dbReference type="ChEBI" id="CHEBI:49883"/>
    </ligand>
</feature>
<dbReference type="Gene3D" id="2.40.50.140">
    <property type="entry name" value="Nucleic acid-binding proteins"/>
    <property type="match status" value="3"/>
</dbReference>
<dbReference type="GO" id="GO:0050992">
    <property type="term" value="P:dimethylallyl diphosphate biosynthetic process"/>
    <property type="evidence" value="ECO:0007669"/>
    <property type="project" value="UniProtKB-UniRule"/>
</dbReference>
<dbReference type="Pfam" id="PF00575">
    <property type="entry name" value="S1"/>
    <property type="match status" value="3"/>
</dbReference>
<feature type="binding site" evidence="5">
    <location>
        <position position="223"/>
    </location>
    <ligand>
        <name>dimethylallyl diphosphate</name>
        <dbReference type="ChEBI" id="CHEBI:57623"/>
    </ligand>
</feature>
<dbReference type="EMBL" id="DRUZ01000037">
    <property type="protein sequence ID" value="HHS01502.1"/>
    <property type="molecule type" value="Genomic_DNA"/>
</dbReference>
<dbReference type="PANTHER" id="PTHR30426">
    <property type="entry name" value="4-HYDROXY-3-METHYLBUT-2-ENYL DIPHOSPHATE REDUCTASE"/>
    <property type="match status" value="1"/>
</dbReference>
<sequence length="663" mass="75778">MIIKVAQSAGFCFGVQRAVEGVLAWAKANKGKSIKVYGMLIHNSYVIDKLKELGVEVIEDIEQIGKEDMIFIRSHGVSMEEYTEIEKRADKVYDFTCPYVKKIHEIVMEHSENGYDIIVVGDMNHPEVKGIVGHVSNKRKCFVVDGIEKVKEAINQIEGKAAVVCQTTFDSKKWTSIKDFLESHTNYKVFDTICKATINRQKEAAELAQHVDIMLVVGDKKSSNTNKLYQLLKEIKPTFFIEKVEDLDSIKLDSSVKSIGVTAGASTSPEQIEEVVKHLEEKFNEMNLKDFERLIDRSFLTVQRGEVVKGKIIKVEEDYVLVDIGYKAEGIIYKDEVIKNGNVNLKEMFEIGETIEAVVIKESDEEGNVVLSKYRADVLHGFEELFSRYENKEPVRVVVKSIKEKSVVCDFRGTNVYVPISQWGEDVQTSDIGKIFEIEITDVNKEKKIAFGSRKSLLKQKEEERFIKQIESLDFSKEYEGIVIEIKPKGIVVNFENIRGFVPVSEVGYLKKGADLKKIFEIGEKVKVKILDIDKNKKQIYLSIKKTQDDEWAKRIKNLYLGMLVDCEVTKVLPFGLVVWITEHDVDGFVHISNIPLGYNQRPHNIYKVGDSLRAKVIEIDEEKRRVSLSLKDLHEEENIDTEHNEDFVITLADFVKNIKLEQ</sequence>
<feature type="binding site" evidence="5">
    <location>
        <position position="42"/>
    </location>
    <ligand>
        <name>dimethylallyl diphosphate</name>
        <dbReference type="ChEBI" id="CHEBI:57623"/>
    </ligand>
</feature>
<protein>
    <recommendedName>
        <fullName evidence="5">4-hydroxy-3-methylbut-2-enyl diphosphate reductase</fullName>
        <shortName evidence="5">HMBPP reductase</shortName>
        <ecNumber evidence="5">1.17.7.4</ecNumber>
    </recommendedName>
</protein>
<feature type="binding site" evidence="5">
    <location>
        <position position="125"/>
    </location>
    <ligand>
        <name>dimethylallyl diphosphate</name>
        <dbReference type="ChEBI" id="CHEBI:57623"/>
    </ligand>
</feature>
<keyword evidence="5 7" id="KW-0560">Oxidoreductase</keyword>
<comment type="catalytic activity">
    <reaction evidence="5">
        <text>isopentenyl diphosphate + 2 oxidized [2Fe-2S]-[ferredoxin] + H2O = (2E)-4-hydroxy-3-methylbut-2-enyl diphosphate + 2 reduced [2Fe-2S]-[ferredoxin] + 2 H(+)</text>
        <dbReference type="Rhea" id="RHEA:24488"/>
        <dbReference type="Rhea" id="RHEA-COMP:10000"/>
        <dbReference type="Rhea" id="RHEA-COMP:10001"/>
        <dbReference type="ChEBI" id="CHEBI:15377"/>
        <dbReference type="ChEBI" id="CHEBI:15378"/>
        <dbReference type="ChEBI" id="CHEBI:33737"/>
        <dbReference type="ChEBI" id="CHEBI:33738"/>
        <dbReference type="ChEBI" id="CHEBI:128753"/>
        <dbReference type="ChEBI" id="CHEBI:128769"/>
        <dbReference type="EC" id="1.17.7.4"/>
    </reaction>
</comment>
<dbReference type="HAMAP" id="MF_00191">
    <property type="entry name" value="IspH"/>
    <property type="match status" value="1"/>
</dbReference>
<feature type="binding site" evidence="5">
    <location>
        <position position="224"/>
    </location>
    <ligand>
        <name>(2E)-4-hydroxy-3-methylbut-2-enyl diphosphate</name>
        <dbReference type="ChEBI" id="CHEBI:128753"/>
    </ligand>
</feature>
<gene>
    <name evidence="5 7" type="primary">ispH</name>
    <name evidence="7" type="ORF">ENL71_03065</name>
</gene>
<comment type="catalytic activity">
    <reaction evidence="5">
        <text>dimethylallyl diphosphate + 2 oxidized [2Fe-2S]-[ferredoxin] + H2O = (2E)-4-hydroxy-3-methylbut-2-enyl diphosphate + 2 reduced [2Fe-2S]-[ferredoxin] + 2 H(+)</text>
        <dbReference type="Rhea" id="RHEA:24825"/>
        <dbReference type="Rhea" id="RHEA-COMP:10000"/>
        <dbReference type="Rhea" id="RHEA-COMP:10001"/>
        <dbReference type="ChEBI" id="CHEBI:15377"/>
        <dbReference type="ChEBI" id="CHEBI:15378"/>
        <dbReference type="ChEBI" id="CHEBI:33737"/>
        <dbReference type="ChEBI" id="CHEBI:33738"/>
        <dbReference type="ChEBI" id="CHEBI:57623"/>
        <dbReference type="ChEBI" id="CHEBI:128753"/>
        <dbReference type="EC" id="1.17.7.4"/>
    </reaction>
</comment>
<feature type="binding site" evidence="5">
    <location>
        <position position="224"/>
    </location>
    <ligand>
        <name>dimethylallyl diphosphate</name>
        <dbReference type="ChEBI" id="CHEBI:57623"/>
    </ligand>
</feature>
<dbReference type="GO" id="GO:0046872">
    <property type="term" value="F:metal ion binding"/>
    <property type="evidence" value="ECO:0007669"/>
    <property type="project" value="UniProtKB-KW"/>
</dbReference>
<dbReference type="AlphaFoldDB" id="A0A7C5V580"/>
<name>A0A7C5V580_9FIRM</name>
<evidence type="ECO:0000256" key="2">
    <source>
        <dbReference type="ARBA" id="ARBA00022723"/>
    </source>
</evidence>
<dbReference type="SUPFAM" id="SSF50249">
    <property type="entry name" value="Nucleic acid-binding proteins"/>
    <property type="match status" value="4"/>
</dbReference>
<comment type="similarity">
    <text evidence="5">Belongs to the IspH family.</text>
</comment>
<feature type="binding site" evidence="5">
    <location>
        <position position="223"/>
    </location>
    <ligand>
        <name>isopentenyl diphosphate</name>
        <dbReference type="ChEBI" id="CHEBI:128769"/>
    </ligand>
</feature>
<dbReference type="PANTHER" id="PTHR30426:SF0">
    <property type="entry name" value="4-HYDROXY-3-METHYLBUT-2-ENYL DIPHOSPHATE REDUCTASE"/>
    <property type="match status" value="1"/>
</dbReference>
<feature type="binding site" evidence="5">
    <location>
        <position position="222"/>
    </location>
    <ligand>
        <name>dimethylallyl diphosphate</name>
        <dbReference type="ChEBI" id="CHEBI:57623"/>
    </ligand>
</feature>
<dbReference type="InterPro" id="IPR012340">
    <property type="entry name" value="NA-bd_OB-fold"/>
</dbReference>
<feature type="active site" description="Proton donor" evidence="5">
    <location>
        <position position="127"/>
    </location>
</feature>
<dbReference type="GO" id="GO:0016114">
    <property type="term" value="P:terpenoid biosynthetic process"/>
    <property type="evidence" value="ECO:0007669"/>
    <property type="project" value="UniProtKB-UniRule"/>
</dbReference>
<evidence type="ECO:0000256" key="1">
    <source>
        <dbReference type="ARBA" id="ARBA00022485"/>
    </source>
</evidence>
<feature type="domain" description="S1 motif" evidence="6">
    <location>
        <begin position="476"/>
        <end position="545"/>
    </location>
</feature>
<dbReference type="GO" id="GO:0051745">
    <property type="term" value="F:4-hydroxy-3-methylbut-2-enyl diphosphate reductase activity"/>
    <property type="evidence" value="ECO:0007669"/>
    <property type="project" value="UniProtKB-UniRule"/>
</dbReference>
<feature type="binding site" evidence="5">
    <location>
        <position position="266"/>
    </location>
    <ligand>
        <name>isopentenyl diphosphate</name>
        <dbReference type="ChEBI" id="CHEBI:128769"/>
    </ligand>
</feature>
<feature type="binding site" evidence="5">
    <location>
        <position position="125"/>
    </location>
    <ligand>
        <name>isopentenyl diphosphate</name>
        <dbReference type="ChEBI" id="CHEBI:128769"/>
    </ligand>
</feature>
<dbReference type="InterPro" id="IPR035104">
    <property type="entry name" value="Ribosomal_protein_S1-like"/>
</dbReference>
<feature type="binding site" evidence="5">
    <location>
        <position position="42"/>
    </location>
    <ligand>
        <name>(2E)-4-hydroxy-3-methylbut-2-enyl diphosphate</name>
        <dbReference type="ChEBI" id="CHEBI:128753"/>
    </ligand>
</feature>
<comment type="function">
    <text evidence="5">Catalyzes the conversion of 1-hydroxy-2-methyl-2-(E)-butenyl 4-diphosphate (HMBPP) into a mixture of isopentenyl diphosphate (IPP) and dimethylallyl diphosphate (DMAPP). Acts in the terminal step of the DOXP/MEP pathway for isoprenoid precursor biosynthesis.</text>
</comment>
<dbReference type="PROSITE" id="PS50126">
    <property type="entry name" value="S1"/>
    <property type="match status" value="3"/>
</dbReference>
<evidence type="ECO:0000256" key="3">
    <source>
        <dbReference type="ARBA" id="ARBA00023004"/>
    </source>
</evidence>
<feature type="binding site" evidence="5">
    <location>
        <position position="266"/>
    </location>
    <ligand>
        <name>dimethylallyl diphosphate</name>
        <dbReference type="ChEBI" id="CHEBI:57623"/>
    </ligand>
</feature>
<dbReference type="InterPro" id="IPR003029">
    <property type="entry name" value="S1_domain"/>
</dbReference>
<dbReference type="Gene3D" id="3.40.1010.20">
    <property type="entry name" value="4-hydroxy-3-methylbut-2-enyl diphosphate reductase, catalytic domain"/>
    <property type="match status" value="2"/>
</dbReference>
<evidence type="ECO:0000256" key="5">
    <source>
        <dbReference type="HAMAP-Rule" id="MF_00191"/>
    </source>
</evidence>
<feature type="binding site" evidence="5">
    <location>
        <position position="12"/>
    </location>
    <ligand>
        <name>[4Fe-4S] cluster</name>
        <dbReference type="ChEBI" id="CHEBI:49883"/>
    </ligand>
</feature>
<feature type="binding site" evidence="5">
    <location>
        <position position="223"/>
    </location>
    <ligand>
        <name>(2E)-4-hydroxy-3-methylbut-2-enyl diphosphate</name>
        <dbReference type="ChEBI" id="CHEBI:128753"/>
    </ligand>
</feature>
<dbReference type="EC" id="1.17.7.4" evidence="5"/>
<organism evidence="7">
    <name type="scientific">Caldicellulosiruptor owensensis</name>
    <dbReference type="NCBI Taxonomy" id="55205"/>
    <lineage>
        <taxon>Bacteria</taxon>
        <taxon>Bacillati</taxon>
        <taxon>Bacillota</taxon>
        <taxon>Bacillota incertae sedis</taxon>
        <taxon>Caldicellulosiruptorales</taxon>
        <taxon>Caldicellulosiruptoraceae</taxon>
        <taxon>Caldicellulosiruptor</taxon>
    </lineage>
</organism>
<dbReference type="Pfam" id="PF02401">
    <property type="entry name" value="LYTB"/>
    <property type="match status" value="1"/>
</dbReference>
<feature type="binding site" evidence="5">
    <location>
        <position position="194"/>
    </location>
    <ligand>
        <name>[4Fe-4S] cluster</name>
        <dbReference type="ChEBI" id="CHEBI:49883"/>
    </ligand>
</feature>
<dbReference type="GO" id="GO:0003676">
    <property type="term" value="F:nucleic acid binding"/>
    <property type="evidence" value="ECO:0007669"/>
    <property type="project" value="InterPro"/>
</dbReference>
<comment type="pathway">
    <text evidence="5">Isoprenoid biosynthesis; isopentenyl diphosphate biosynthesis via DXP pathway; isopentenyl diphosphate from 1-deoxy-D-xylulose 5-phosphate: step 6/6.</text>
</comment>
<dbReference type="CDD" id="cd13944">
    <property type="entry name" value="lytB_ispH"/>
    <property type="match status" value="1"/>
</dbReference>
<feature type="binding site" evidence="5">
    <location>
        <position position="167"/>
    </location>
    <ligand>
        <name>(2E)-4-hydroxy-3-methylbut-2-enyl diphosphate</name>
        <dbReference type="ChEBI" id="CHEBI:128753"/>
    </ligand>
</feature>
<feature type="domain" description="S1 motif" evidence="6">
    <location>
        <begin position="562"/>
        <end position="632"/>
    </location>
</feature>
<feature type="binding site" evidence="5">
    <location>
        <position position="75"/>
    </location>
    <ligand>
        <name>(2E)-4-hydroxy-3-methylbut-2-enyl diphosphate</name>
        <dbReference type="ChEBI" id="CHEBI:128753"/>
    </ligand>
</feature>
<dbReference type="UniPathway" id="UPA00059">
    <property type="reaction ID" value="UER00105"/>
</dbReference>
<dbReference type="CDD" id="cd05687">
    <property type="entry name" value="S1_RPS1_repeat_ec1_hs1"/>
    <property type="match status" value="1"/>
</dbReference>
<keyword evidence="4 5" id="KW-0411">Iron-sulfur</keyword>
<keyword evidence="5" id="KW-0414">Isoprene biosynthesis</keyword>
<evidence type="ECO:0000259" key="6">
    <source>
        <dbReference type="PROSITE" id="PS50126"/>
    </source>
</evidence>
<dbReference type="NCBIfam" id="TIGR00216">
    <property type="entry name" value="ispH_lytB"/>
    <property type="match status" value="1"/>
</dbReference>